<keyword evidence="1" id="KW-0677">Repeat</keyword>
<evidence type="ECO:0000313" key="4">
    <source>
        <dbReference type="EMBL" id="TXG73080.1"/>
    </source>
</evidence>
<gene>
    <name evidence="4" type="ORF">EZV62_001659</name>
</gene>
<evidence type="ECO:0000256" key="1">
    <source>
        <dbReference type="ARBA" id="ARBA00022737"/>
    </source>
</evidence>
<dbReference type="EMBL" id="VAHF01000001">
    <property type="protein sequence ID" value="TXG73080.1"/>
    <property type="molecule type" value="Genomic_DNA"/>
</dbReference>
<dbReference type="InterPro" id="IPR027417">
    <property type="entry name" value="P-loop_NTPase"/>
</dbReference>
<dbReference type="PANTHER" id="PTHR23155:SF1205">
    <property type="entry name" value="DISEASE RESISTANCE PROTEIN RPM1"/>
    <property type="match status" value="1"/>
</dbReference>
<dbReference type="OrthoDB" id="1935686at2759"/>
<dbReference type="Proteomes" id="UP000323000">
    <property type="component" value="Chromosome 1"/>
</dbReference>
<comment type="caution">
    <text evidence="4">The sequence shown here is derived from an EMBL/GenBank/DDBJ whole genome shotgun (WGS) entry which is preliminary data.</text>
</comment>
<organism evidence="4 5">
    <name type="scientific">Acer yangbiense</name>
    <dbReference type="NCBI Taxonomy" id="1000413"/>
    <lineage>
        <taxon>Eukaryota</taxon>
        <taxon>Viridiplantae</taxon>
        <taxon>Streptophyta</taxon>
        <taxon>Embryophyta</taxon>
        <taxon>Tracheophyta</taxon>
        <taxon>Spermatophyta</taxon>
        <taxon>Magnoliopsida</taxon>
        <taxon>eudicotyledons</taxon>
        <taxon>Gunneridae</taxon>
        <taxon>Pentapetalae</taxon>
        <taxon>rosids</taxon>
        <taxon>malvids</taxon>
        <taxon>Sapindales</taxon>
        <taxon>Sapindaceae</taxon>
        <taxon>Hippocastanoideae</taxon>
        <taxon>Acereae</taxon>
        <taxon>Acer</taxon>
    </lineage>
</organism>
<dbReference type="FunFam" id="1.10.10.10:FF:000322">
    <property type="entry name" value="Probable disease resistance protein At1g63360"/>
    <property type="match status" value="1"/>
</dbReference>
<dbReference type="GO" id="GO:0043531">
    <property type="term" value="F:ADP binding"/>
    <property type="evidence" value="ECO:0007669"/>
    <property type="project" value="InterPro"/>
</dbReference>
<dbReference type="InterPro" id="IPR042197">
    <property type="entry name" value="Apaf_helical"/>
</dbReference>
<sequence length="143" mass="16818">MFHNINMDEGLEQMEREMVQKCDGLPLAIIVLGGILSTRKPQEWHGVHDHIWRHLKNDSIEIYYLLALSFDYLPYQLKQYFLYLGVFSEDSEIVMEELIQLLMAKGFISQDEDHVMEDVAKDYLDELINRSLLQVETRVGKDL</sequence>
<keyword evidence="2" id="KW-0611">Plant defense</keyword>
<feature type="domain" description="Disease resistance protein winged helix" evidence="3">
    <location>
        <begin position="86"/>
        <end position="136"/>
    </location>
</feature>
<dbReference type="Pfam" id="PF23559">
    <property type="entry name" value="WHD_DRP"/>
    <property type="match status" value="1"/>
</dbReference>
<dbReference type="SUPFAM" id="SSF52540">
    <property type="entry name" value="P-loop containing nucleoside triphosphate hydrolases"/>
    <property type="match status" value="1"/>
</dbReference>
<accession>A0A5C7IUQ6</accession>
<dbReference type="InterPro" id="IPR058922">
    <property type="entry name" value="WHD_DRP"/>
</dbReference>
<keyword evidence="5" id="KW-1185">Reference proteome</keyword>
<name>A0A5C7IUQ6_9ROSI</name>
<reference evidence="5" key="1">
    <citation type="journal article" date="2019" name="Gigascience">
        <title>De novo genome assembly of the endangered Acer yangbiense, a plant species with extremely small populations endemic to Yunnan Province, China.</title>
        <authorList>
            <person name="Yang J."/>
            <person name="Wariss H.M."/>
            <person name="Tao L."/>
            <person name="Zhang R."/>
            <person name="Yun Q."/>
            <person name="Hollingsworth P."/>
            <person name="Dao Z."/>
            <person name="Luo G."/>
            <person name="Guo H."/>
            <person name="Ma Y."/>
            <person name="Sun W."/>
        </authorList>
    </citation>
    <scope>NUCLEOTIDE SEQUENCE [LARGE SCALE GENOMIC DNA]</scope>
    <source>
        <strain evidence="5">cv. Malutang</strain>
    </source>
</reference>
<dbReference type="Gene3D" id="1.10.8.430">
    <property type="entry name" value="Helical domain of apoptotic protease-activating factors"/>
    <property type="match status" value="1"/>
</dbReference>
<dbReference type="PANTHER" id="PTHR23155">
    <property type="entry name" value="DISEASE RESISTANCE PROTEIN RP"/>
    <property type="match status" value="1"/>
</dbReference>
<dbReference type="InterPro" id="IPR044974">
    <property type="entry name" value="Disease_R_plants"/>
</dbReference>
<dbReference type="GO" id="GO:0098542">
    <property type="term" value="P:defense response to other organism"/>
    <property type="evidence" value="ECO:0007669"/>
    <property type="project" value="TreeGrafter"/>
</dbReference>
<evidence type="ECO:0000259" key="3">
    <source>
        <dbReference type="Pfam" id="PF23559"/>
    </source>
</evidence>
<dbReference type="Gene3D" id="1.10.10.10">
    <property type="entry name" value="Winged helix-like DNA-binding domain superfamily/Winged helix DNA-binding domain"/>
    <property type="match status" value="1"/>
</dbReference>
<protein>
    <recommendedName>
        <fullName evidence="3">Disease resistance protein winged helix domain-containing protein</fullName>
    </recommendedName>
</protein>
<evidence type="ECO:0000313" key="5">
    <source>
        <dbReference type="Proteomes" id="UP000323000"/>
    </source>
</evidence>
<dbReference type="AlphaFoldDB" id="A0A5C7IUQ6"/>
<dbReference type="InterPro" id="IPR036388">
    <property type="entry name" value="WH-like_DNA-bd_sf"/>
</dbReference>
<evidence type="ECO:0000256" key="2">
    <source>
        <dbReference type="ARBA" id="ARBA00022821"/>
    </source>
</evidence>
<proteinExistence type="predicted"/>